<gene>
    <name evidence="2" type="ORF">MIND_01168100</name>
</gene>
<dbReference type="AlphaFoldDB" id="A0A8H6S4E4"/>
<dbReference type="OrthoDB" id="2944108at2759"/>
<keyword evidence="3" id="KW-1185">Reference proteome</keyword>
<feature type="region of interest" description="Disordered" evidence="1">
    <location>
        <begin position="139"/>
        <end position="201"/>
    </location>
</feature>
<evidence type="ECO:0000313" key="3">
    <source>
        <dbReference type="Proteomes" id="UP000636479"/>
    </source>
</evidence>
<feature type="region of interest" description="Disordered" evidence="1">
    <location>
        <begin position="218"/>
        <end position="242"/>
    </location>
</feature>
<dbReference type="EMBL" id="JACAZF010000011">
    <property type="protein sequence ID" value="KAF7292699.1"/>
    <property type="molecule type" value="Genomic_DNA"/>
</dbReference>
<feature type="compositionally biased region" description="Polar residues" evidence="1">
    <location>
        <begin position="221"/>
        <end position="236"/>
    </location>
</feature>
<comment type="caution">
    <text evidence="2">The sequence shown here is derived from an EMBL/GenBank/DDBJ whole genome shotgun (WGS) entry which is preliminary data.</text>
</comment>
<feature type="compositionally biased region" description="Polar residues" evidence="1">
    <location>
        <begin position="145"/>
        <end position="154"/>
    </location>
</feature>
<sequence>MFPPFTNASEFFPGLIIWCLDPYETINGPTFPVDVTKRDQRPCLVLAVDVQAESLQIARLCETTPTNTREWVRINTAPIITWKNADAWIWVGAPATIRMTFYRTKIMHAHRDRTYITHPVSSQNIAAYWVHRRRFLSEHPRPSAPINTTPSTRNAIGRVGTDREYPQPPASPAWSTTTQLSSSSSSSSRATSPNPPQSWLDRRQSSFQLPYLTPDAHLNGYSGSSSQAMLNPSSAASVPRGFTETHPARPGWFRNPENGWFWHAAMGMMEPDSPFLERD</sequence>
<evidence type="ECO:0000256" key="1">
    <source>
        <dbReference type="SAM" id="MobiDB-lite"/>
    </source>
</evidence>
<proteinExistence type="predicted"/>
<dbReference type="RefSeq" id="XP_037215127.1">
    <property type="nucleotide sequence ID" value="XM_037368201.1"/>
</dbReference>
<protein>
    <submittedName>
        <fullName evidence="2">Uncharacterized protein</fullName>
    </submittedName>
</protein>
<dbReference type="Proteomes" id="UP000636479">
    <property type="component" value="Unassembled WGS sequence"/>
</dbReference>
<accession>A0A8H6S4E4</accession>
<feature type="compositionally biased region" description="Low complexity" evidence="1">
    <location>
        <begin position="175"/>
        <end position="192"/>
    </location>
</feature>
<evidence type="ECO:0000313" key="2">
    <source>
        <dbReference type="EMBL" id="KAF7292699.1"/>
    </source>
</evidence>
<organism evidence="2 3">
    <name type="scientific">Mycena indigotica</name>
    <dbReference type="NCBI Taxonomy" id="2126181"/>
    <lineage>
        <taxon>Eukaryota</taxon>
        <taxon>Fungi</taxon>
        <taxon>Dikarya</taxon>
        <taxon>Basidiomycota</taxon>
        <taxon>Agaricomycotina</taxon>
        <taxon>Agaricomycetes</taxon>
        <taxon>Agaricomycetidae</taxon>
        <taxon>Agaricales</taxon>
        <taxon>Marasmiineae</taxon>
        <taxon>Mycenaceae</taxon>
        <taxon>Mycena</taxon>
    </lineage>
</organism>
<dbReference type="GeneID" id="59350717"/>
<reference evidence="2" key="1">
    <citation type="submission" date="2020-05" db="EMBL/GenBank/DDBJ databases">
        <title>Mycena genomes resolve the evolution of fungal bioluminescence.</title>
        <authorList>
            <person name="Tsai I.J."/>
        </authorList>
    </citation>
    <scope>NUCLEOTIDE SEQUENCE</scope>
    <source>
        <strain evidence="2">171206Taipei</strain>
    </source>
</reference>
<name>A0A8H6S4E4_9AGAR</name>